<dbReference type="EMBL" id="JAEMUK010000008">
    <property type="protein sequence ID" value="MBJ7542655.1"/>
    <property type="molecule type" value="Genomic_DNA"/>
</dbReference>
<organism evidence="2 3">
    <name type="scientific">Rhodomicrobium udaipurense</name>
    <dbReference type="NCBI Taxonomy" id="1202716"/>
    <lineage>
        <taxon>Bacteria</taxon>
        <taxon>Pseudomonadati</taxon>
        <taxon>Pseudomonadota</taxon>
        <taxon>Alphaproteobacteria</taxon>
        <taxon>Hyphomicrobiales</taxon>
        <taxon>Hyphomicrobiaceae</taxon>
        <taxon>Rhodomicrobium</taxon>
    </lineage>
</organism>
<dbReference type="AlphaFoldDB" id="A0A8I1GBE1"/>
<keyword evidence="3" id="KW-1185">Reference proteome</keyword>
<dbReference type="RefSeq" id="WP_013418843.1">
    <property type="nucleotide sequence ID" value="NZ_JAEMUK010000008.1"/>
</dbReference>
<name>A0A8I1GBE1_9HYPH</name>
<proteinExistence type="predicted"/>
<feature type="chain" id="PRO_5034293435" evidence="1">
    <location>
        <begin position="21"/>
        <end position="185"/>
    </location>
</feature>
<evidence type="ECO:0000256" key="1">
    <source>
        <dbReference type="SAM" id="SignalP"/>
    </source>
</evidence>
<keyword evidence="1" id="KW-0732">Signal</keyword>
<evidence type="ECO:0000313" key="2">
    <source>
        <dbReference type="EMBL" id="MBJ7542655.1"/>
    </source>
</evidence>
<gene>
    <name evidence="2" type="ORF">JDN41_03690</name>
</gene>
<feature type="signal peptide" evidence="1">
    <location>
        <begin position="1"/>
        <end position="20"/>
    </location>
</feature>
<reference evidence="2 3" key="1">
    <citation type="submission" date="2020-12" db="EMBL/GenBank/DDBJ databases">
        <title>Revised draft genomes of Rhodomicrobium vannielii ATCC 17100 and Rhodomicrobium udaipurense JA643.</title>
        <authorList>
            <person name="Conners E.M."/>
            <person name="Davenport E.J."/>
            <person name="Bose A."/>
        </authorList>
    </citation>
    <scope>NUCLEOTIDE SEQUENCE [LARGE SCALE GENOMIC DNA]</scope>
    <source>
        <strain evidence="2 3">JA643</strain>
    </source>
</reference>
<accession>A0A8I1GBE1</accession>
<sequence>MILRSIILAATLFATPIAVAQTQTAKGEISDKTLKTLKALAWQSLPNKILQPDKSVTVIDKSDPSKIVIPDADAREVIRAAYLSARAQKCDLQELVIANRDALLLREKKTGKWSSSQLQYINTLHLFTVQLLVGKVQVVDQEEAAKRDPNTIPMPPANTVNCNDKEKQDISAAVAENEKLVLGKS</sequence>
<comment type="caution">
    <text evidence="2">The sequence shown here is derived from an EMBL/GenBank/DDBJ whole genome shotgun (WGS) entry which is preliminary data.</text>
</comment>
<evidence type="ECO:0000313" key="3">
    <source>
        <dbReference type="Proteomes" id="UP000623250"/>
    </source>
</evidence>
<protein>
    <submittedName>
        <fullName evidence="2">Uncharacterized protein</fullName>
    </submittedName>
</protein>
<dbReference type="Proteomes" id="UP000623250">
    <property type="component" value="Unassembled WGS sequence"/>
</dbReference>